<evidence type="ECO:0000313" key="1">
    <source>
        <dbReference type="EMBL" id="KAH7009466.1"/>
    </source>
</evidence>
<proteinExistence type="predicted"/>
<dbReference type="Proteomes" id="UP000756346">
    <property type="component" value="Unassembled WGS sequence"/>
</dbReference>
<reference evidence="1" key="1">
    <citation type="journal article" date="2021" name="Nat. Commun.">
        <title>Genetic determinants of endophytism in the Arabidopsis root mycobiome.</title>
        <authorList>
            <person name="Mesny F."/>
            <person name="Miyauchi S."/>
            <person name="Thiergart T."/>
            <person name="Pickel B."/>
            <person name="Atanasova L."/>
            <person name="Karlsson M."/>
            <person name="Huettel B."/>
            <person name="Barry K.W."/>
            <person name="Haridas S."/>
            <person name="Chen C."/>
            <person name="Bauer D."/>
            <person name="Andreopoulos W."/>
            <person name="Pangilinan J."/>
            <person name="LaButti K."/>
            <person name="Riley R."/>
            <person name="Lipzen A."/>
            <person name="Clum A."/>
            <person name="Drula E."/>
            <person name="Henrissat B."/>
            <person name="Kohler A."/>
            <person name="Grigoriev I.V."/>
            <person name="Martin F.M."/>
            <person name="Hacquard S."/>
        </authorList>
    </citation>
    <scope>NUCLEOTIDE SEQUENCE</scope>
    <source>
        <strain evidence="1">MPI-CAGE-CH-0230</strain>
    </source>
</reference>
<dbReference type="OrthoDB" id="4778622at2759"/>
<dbReference type="RefSeq" id="XP_046004094.1">
    <property type="nucleotide sequence ID" value="XM_046159908.1"/>
</dbReference>
<protein>
    <submittedName>
        <fullName evidence="1">Uncharacterized protein</fullName>
    </submittedName>
</protein>
<sequence>MLVGNDLSKPHAANISCDTGRICFTETNNFAVDFDVFDVSRRTQQCLCKVTSSDTVTVPPGQSAYIIADYKALPADRCFFFDAEHLAAFNAVVDTKTPHMVPITNTSFQSVTIKRKDRLGSIHEITDGSLFVNS</sequence>
<comment type="caution">
    <text evidence="1">The sequence shown here is derived from an EMBL/GenBank/DDBJ whole genome shotgun (WGS) entry which is preliminary data.</text>
</comment>
<name>A0A9P9BKJ2_9PEZI</name>
<dbReference type="EMBL" id="JAGTJQ010000018">
    <property type="protein sequence ID" value="KAH7009466.1"/>
    <property type="molecule type" value="Genomic_DNA"/>
</dbReference>
<accession>A0A9P9BKJ2</accession>
<gene>
    <name evidence="1" type="ORF">B0I36DRAFT_370394</name>
</gene>
<keyword evidence="2" id="KW-1185">Reference proteome</keyword>
<dbReference type="GeneID" id="70189454"/>
<dbReference type="AlphaFoldDB" id="A0A9P9BKJ2"/>
<organism evidence="1 2">
    <name type="scientific">Microdochium trichocladiopsis</name>
    <dbReference type="NCBI Taxonomy" id="1682393"/>
    <lineage>
        <taxon>Eukaryota</taxon>
        <taxon>Fungi</taxon>
        <taxon>Dikarya</taxon>
        <taxon>Ascomycota</taxon>
        <taxon>Pezizomycotina</taxon>
        <taxon>Sordariomycetes</taxon>
        <taxon>Xylariomycetidae</taxon>
        <taxon>Xylariales</taxon>
        <taxon>Microdochiaceae</taxon>
        <taxon>Microdochium</taxon>
    </lineage>
</organism>
<evidence type="ECO:0000313" key="2">
    <source>
        <dbReference type="Proteomes" id="UP000756346"/>
    </source>
</evidence>